<proteinExistence type="predicted"/>
<keyword evidence="1" id="KW-0732">Signal</keyword>
<protein>
    <recommendedName>
        <fullName evidence="4">F-box domain-containing protein</fullName>
    </recommendedName>
</protein>
<dbReference type="InterPro" id="IPR036047">
    <property type="entry name" value="F-box-like_dom_sf"/>
</dbReference>
<sequence length="493" mass="55645">MVAKIRLSTAALVFLAAKAHSANINAVPDEILEEILGWIPPYEHIRRGPVSQRWNRYELGPFMRKTNKAEDEFFAHPESYNAPNLGPAEADTKLAAFMPLMEITVLPAFIHLIYQNLDVLGYDKLGQPLAVNRHPEPHVASNMILREALETFRPELQWLQKNTHVQQFDAIPESTRRIFFPFHRRLMEGELGEAQTMSEYFLSASFGEALSRNFSKYVPESYIQFLATLLHTRQSVDLYNESPLNLEDYVQYAKNQEFRKARHMTIFLGYIMLLAGNSTYDTLYSAIGYNPATRMLPVKDHRLALLVASIQGNNQLAQALMDPRHVPAPFDYLGASAVQRGWISREQIPPTLAGNNDLNLYDCYVFMFRAIYPIHLDATGKTALYLYFKNPNPVDYRVPAAGPLPPPVSLAVLVNEQEVYRFIRSFMDEIDGPEHTPGTILQQTLDANAELGPPPPIQRASMNGLPPLPANAVGENVMNLIFPIDDGMPPNNP</sequence>
<organism evidence="2 3">
    <name type="scientific">Dimargaris cristalligena</name>
    <dbReference type="NCBI Taxonomy" id="215637"/>
    <lineage>
        <taxon>Eukaryota</taxon>
        <taxon>Fungi</taxon>
        <taxon>Fungi incertae sedis</taxon>
        <taxon>Zoopagomycota</taxon>
        <taxon>Kickxellomycotina</taxon>
        <taxon>Dimargaritomycetes</taxon>
        <taxon>Dimargaritales</taxon>
        <taxon>Dimargaritaceae</taxon>
        <taxon>Dimargaris</taxon>
    </lineage>
</organism>
<accession>A0A4P9ZXK2</accession>
<dbReference type="EMBL" id="ML002368">
    <property type="protein sequence ID" value="RKP38435.1"/>
    <property type="molecule type" value="Genomic_DNA"/>
</dbReference>
<gene>
    <name evidence="2" type="ORF">BJ085DRAFT_30347</name>
</gene>
<reference evidence="3" key="1">
    <citation type="journal article" date="2018" name="Nat. Microbiol.">
        <title>Leveraging single-cell genomics to expand the fungal tree of life.</title>
        <authorList>
            <person name="Ahrendt S.R."/>
            <person name="Quandt C.A."/>
            <person name="Ciobanu D."/>
            <person name="Clum A."/>
            <person name="Salamov A."/>
            <person name="Andreopoulos B."/>
            <person name="Cheng J.F."/>
            <person name="Woyke T."/>
            <person name="Pelin A."/>
            <person name="Henrissat B."/>
            <person name="Reynolds N.K."/>
            <person name="Benny G.L."/>
            <person name="Smith M.E."/>
            <person name="James T.Y."/>
            <person name="Grigoriev I.V."/>
        </authorList>
    </citation>
    <scope>NUCLEOTIDE SEQUENCE [LARGE SCALE GENOMIC DNA]</scope>
    <source>
        <strain evidence="3">RSA 468</strain>
    </source>
</reference>
<evidence type="ECO:0000313" key="2">
    <source>
        <dbReference type="EMBL" id="RKP38435.1"/>
    </source>
</evidence>
<evidence type="ECO:0000256" key="1">
    <source>
        <dbReference type="SAM" id="SignalP"/>
    </source>
</evidence>
<dbReference type="Proteomes" id="UP000268162">
    <property type="component" value="Unassembled WGS sequence"/>
</dbReference>
<evidence type="ECO:0008006" key="4">
    <source>
        <dbReference type="Google" id="ProtNLM"/>
    </source>
</evidence>
<dbReference type="AlphaFoldDB" id="A0A4P9ZXK2"/>
<dbReference type="SUPFAM" id="SSF81383">
    <property type="entry name" value="F-box domain"/>
    <property type="match status" value="1"/>
</dbReference>
<feature type="chain" id="PRO_5020569479" description="F-box domain-containing protein" evidence="1">
    <location>
        <begin position="22"/>
        <end position="493"/>
    </location>
</feature>
<evidence type="ECO:0000313" key="3">
    <source>
        <dbReference type="Proteomes" id="UP000268162"/>
    </source>
</evidence>
<feature type="signal peptide" evidence="1">
    <location>
        <begin position="1"/>
        <end position="21"/>
    </location>
</feature>
<keyword evidence="3" id="KW-1185">Reference proteome</keyword>
<name>A0A4P9ZXK2_9FUNG</name>